<gene>
    <name evidence="2" type="ORF">F7R91_41315</name>
</gene>
<dbReference type="AlphaFoldDB" id="A0A6H9UN57"/>
<feature type="domain" description="Winged helix-turn helix" evidence="1">
    <location>
        <begin position="107"/>
        <end position="160"/>
    </location>
</feature>
<dbReference type="InterPro" id="IPR025959">
    <property type="entry name" value="Winged_HTH_dom"/>
</dbReference>
<reference evidence="2 3" key="1">
    <citation type="submission" date="2019-09" db="EMBL/GenBank/DDBJ databases">
        <title>Screening of Novel Bioactive Compounds from Soil-Associated.</title>
        <authorList>
            <person name="Zhao S."/>
        </authorList>
    </citation>
    <scope>NUCLEOTIDE SEQUENCE [LARGE SCALE GENOMIC DNA]</scope>
    <source>
        <strain evidence="2 3">HIT-DPA4</strain>
    </source>
</reference>
<dbReference type="Pfam" id="PF13551">
    <property type="entry name" value="HTH_29"/>
    <property type="match status" value="1"/>
</dbReference>
<keyword evidence="3" id="KW-1185">Reference proteome</keyword>
<accession>A0A6H9UN57</accession>
<dbReference type="Pfam" id="PF13592">
    <property type="entry name" value="HTH_33"/>
    <property type="match status" value="1"/>
</dbReference>
<dbReference type="InterPro" id="IPR009057">
    <property type="entry name" value="Homeodomain-like_sf"/>
</dbReference>
<dbReference type="EMBL" id="VZRB01000076">
    <property type="protein sequence ID" value="KAB1139052.1"/>
    <property type="molecule type" value="Genomic_DNA"/>
</dbReference>
<evidence type="ECO:0000313" key="3">
    <source>
        <dbReference type="Proteomes" id="UP000442707"/>
    </source>
</evidence>
<dbReference type="Proteomes" id="UP000442707">
    <property type="component" value="Unassembled WGS sequence"/>
</dbReference>
<organism evidence="2 3">
    <name type="scientific">Streptomyces luteolifulvus</name>
    <dbReference type="NCBI Taxonomy" id="2615112"/>
    <lineage>
        <taxon>Bacteria</taxon>
        <taxon>Bacillati</taxon>
        <taxon>Actinomycetota</taxon>
        <taxon>Actinomycetes</taxon>
        <taxon>Kitasatosporales</taxon>
        <taxon>Streptomycetaceae</taxon>
        <taxon>Streptomyces</taxon>
    </lineage>
</organism>
<dbReference type="RefSeq" id="WP_150958971.1">
    <property type="nucleotide sequence ID" value="NZ_VZRB01000076.1"/>
</dbReference>
<sequence length="181" mass="20260">MPKILKVSLSEQQRAELRRWLTRRDLPRFERLRLDAVRLLDRGMSAPEAASLLECDVTTVRGAVHRFEAGGLAAPAEAPRAGRQPRITAADRRAVAALLDAAADEGRTWIASGLAEWLLAERGVEVSAAWLTELLRRDGFRWKRTRDSLRPKADPALQQAARTRLEGTRLHGWRPSQARGT</sequence>
<evidence type="ECO:0000259" key="1">
    <source>
        <dbReference type="Pfam" id="PF13592"/>
    </source>
</evidence>
<name>A0A6H9UN57_9ACTN</name>
<evidence type="ECO:0000313" key="2">
    <source>
        <dbReference type="EMBL" id="KAB1139052.1"/>
    </source>
</evidence>
<protein>
    <submittedName>
        <fullName evidence="2">Helix-turn-helix domain-containing protein</fullName>
    </submittedName>
</protein>
<dbReference type="SUPFAM" id="SSF46689">
    <property type="entry name" value="Homeodomain-like"/>
    <property type="match status" value="1"/>
</dbReference>
<proteinExistence type="predicted"/>
<comment type="caution">
    <text evidence="2">The sequence shown here is derived from an EMBL/GenBank/DDBJ whole genome shotgun (WGS) entry which is preliminary data.</text>
</comment>